<organism evidence="1 2">
    <name type="scientific">Dactylosporangium roseum</name>
    <dbReference type="NCBI Taxonomy" id="47989"/>
    <lineage>
        <taxon>Bacteria</taxon>
        <taxon>Bacillati</taxon>
        <taxon>Actinomycetota</taxon>
        <taxon>Actinomycetes</taxon>
        <taxon>Micromonosporales</taxon>
        <taxon>Micromonosporaceae</taxon>
        <taxon>Dactylosporangium</taxon>
    </lineage>
</organism>
<keyword evidence="2" id="KW-1185">Reference proteome</keyword>
<accession>A0ABY5ZBR9</accession>
<reference evidence="1" key="1">
    <citation type="submission" date="2021-04" db="EMBL/GenBank/DDBJ databases">
        <title>Biosynthetic gene clusters of Dactylosporangioum roseum.</title>
        <authorList>
            <person name="Hartkoorn R.C."/>
            <person name="Beaudoing E."/>
            <person name="Hot D."/>
            <person name="Moureu S."/>
        </authorList>
    </citation>
    <scope>NUCLEOTIDE SEQUENCE</scope>
    <source>
        <strain evidence="1">NRRL B-16295</strain>
    </source>
</reference>
<dbReference type="Proteomes" id="UP001058271">
    <property type="component" value="Chromosome"/>
</dbReference>
<sequence length="178" mass="19327">MTVSLEFVIPTSEGIFMIRDISADTSAQLPAWRASRIPGHRGGRLYGAAGAVLLVHCAHQRSMPLLRLELLDTEPGPGEAPWHWEVRSSLQLPTGRIRVDSGDNILPEDLLDIDAGSGPGAYGITFGHTGRTDMLAGALRVSQQTQHADVDTAIAGWRDLDGIEKYLVRLWPNTAVPQ</sequence>
<dbReference type="EMBL" id="CP073721">
    <property type="protein sequence ID" value="UWZ39561.1"/>
    <property type="molecule type" value="Genomic_DNA"/>
</dbReference>
<evidence type="ECO:0000313" key="2">
    <source>
        <dbReference type="Proteomes" id="UP001058271"/>
    </source>
</evidence>
<gene>
    <name evidence="1" type="ORF">Drose_15795</name>
</gene>
<name>A0ABY5ZBR9_9ACTN</name>
<protein>
    <submittedName>
        <fullName evidence="1">Uncharacterized protein</fullName>
    </submittedName>
</protein>
<dbReference type="RefSeq" id="WP_260728975.1">
    <property type="nucleotide sequence ID" value="NZ_BAAABS010000016.1"/>
</dbReference>
<proteinExistence type="predicted"/>
<evidence type="ECO:0000313" key="1">
    <source>
        <dbReference type="EMBL" id="UWZ39561.1"/>
    </source>
</evidence>